<dbReference type="Proteomes" id="UP000887566">
    <property type="component" value="Unplaced"/>
</dbReference>
<dbReference type="WBParaSite" id="PSAMB.scaffold5271size12136.g26228.t1">
    <property type="protein sequence ID" value="PSAMB.scaffold5271size12136.g26228.t1"/>
    <property type="gene ID" value="PSAMB.scaffold5271size12136.g26228"/>
</dbReference>
<protein>
    <submittedName>
        <fullName evidence="2">Uncharacterized protein</fullName>
    </submittedName>
</protein>
<organism evidence="1 2">
    <name type="scientific">Plectus sambesii</name>
    <dbReference type="NCBI Taxonomy" id="2011161"/>
    <lineage>
        <taxon>Eukaryota</taxon>
        <taxon>Metazoa</taxon>
        <taxon>Ecdysozoa</taxon>
        <taxon>Nematoda</taxon>
        <taxon>Chromadorea</taxon>
        <taxon>Plectida</taxon>
        <taxon>Plectina</taxon>
        <taxon>Plectoidea</taxon>
        <taxon>Plectidae</taxon>
        <taxon>Plectus</taxon>
    </lineage>
</organism>
<reference evidence="2" key="1">
    <citation type="submission" date="2022-11" db="UniProtKB">
        <authorList>
            <consortium name="WormBaseParasite"/>
        </authorList>
    </citation>
    <scope>IDENTIFICATION</scope>
</reference>
<evidence type="ECO:0000313" key="1">
    <source>
        <dbReference type="Proteomes" id="UP000887566"/>
    </source>
</evidence>
<keyword evidence="1" id="KW-1185">Reference proteome</keyword>
<sequence>MVLSTLFKYRLLQKQQHERQQQQQQAVAPPSATAARISLSVGYAFVPSRPTASVGVVKDNDDDDLPSRPTMIAQSMFYDDTGTLSQRDDDRAKTVGRSSHREIGALSQCSALPSRLPFALLKPHCWTHKFPSQGSTVVRR</sequence>
<accession>A0A914WU55</accession>
<evidence type="ECO:0000313" key="2">
    <source>
        <dbReference type="WBParaSite" id="PSAMB.scaffold5271size12136.g26228.t1"/>
    </source>
</evidence>
<dbReference type="AlphaFoldDB" id="A0A914WU55"/>
<proteinExistence type="predicted"/>
<name>A0A914WU55_9BILA</name>